<dbReference type="EMBL" id="KQ976542">
    <property type="protein sequence ID" value="KYM81116.1"/>
    <property type="molecule type" value="Genomic_DNA"/>
</dbReference>
<accession>A0A195B9A4</accession>
<gene>
    <name evidence="2" type="ORF">ALC53_08459</name>
</gene>
<evidence type="ECO:0000313" key="2">
    <source>
        <dbReference type="EMBL" id="KYM81116.1"/>
    </source>
</evidence>
<dbReference type="AlphaFoldDB" id="A0A195B9A4"/>
<name>A0A195B9A4_9HYME</name>
<feature type="non-terminal residue" evidence="2">
    <location>
        <position position="1"/>
    </location>
</feature>
<keyword evidence="3" id="KW-1185">Reference proteome</keyword>
<sequence>VIADDDDNKFLEGIAKEFNIAISKLQTCLDEEEIKIEQLRNSLQNFNWNGMQEEYEGAKEEIKSCGFIACTLEKQRMMEDEKLVVDKIIENIEKNNINENSQFTREDRACATYRTTYMSTTVFMVTGLFSVLSEAIFFSGKVTSKHDFLASHKIVPKQERLEQNVGKGDILKIVSYKNDLRHFTIVLKFYKMLIARGMRVVTKQYYRPRAVIADDDKKIEEIAKAFNTDVSTFQECLDEGEIKIDELIIGLQNWTLLFFDEKDLNEESRQFRVKLKKLDTCILKKKQLEIIYRKLVIDKIIEEVKKNINEKGLAQFSEEIFRNIKECLNSCKILSPIFPVNENSQLTEEDRAFGVFPCIIIQLKNEKQPTLDETIITLFINRTRLNSYLSKSYRSQVYNLAQTSTTDGISGTDRKQFVFESYDEHVANSVGC</sequence>
<dbReference type="Proteomes" id="UP000078540">
    <property type="component" value="Unassembled WGS sequence"/>
</dbReference>
<feature type="coiled-coil region" evidence="1">
    <location>
        <begin position="22"/>
        <end position="49"/>
    </location>
</feature>
<proteinExistence type="predicted"/>
<reference evidence="2 3" key="1">
    <citation type="submission" date="2015-09" db="EMBL/GenBank/DDBJ databases">
        <title>Atta colombica WGS genome.</title>
        <authorList>
            <person name="Nygaard S."/>
            <person name="Hu H."/>
            <person name="Boomsma J."/>
            <person name="Zhang G."/>
        </authorList>
    </citation>
    <scope>NUCLEOTIDE SEQUENCE [LARGE SCALE GENOMIC DNA]</scope>
    <source>
        <strain evidence="2">Treedump-2</strain>
        <tissue evidence="2">Whole body</tissue>
    </source>
</reference>
<protein>
    <submittedName>
        <fullName evidence="2">Uncharacterized protein</fullName>
    </submittedName>
</protein>
<evidence type="ECO:0000313" key="3">
    <source>
        <dbReference type="Proteomes" id="UP000078540"/>
    </source>
</evidence>
<evidence type="ECO:0000256" key="1">
    <source>
        <dbReference type="SAM" id="Coils"/>
    </source>
</evidence>
<organism evidence="2 3">
    <name type="scientific">Atta colombica</name>
    <dbReference type="NCBI Taxonomy" id="520822"/>
    <lineage>
        <taxon>Eukaryota</taxon>
        <taxon>Metazoa</taxon>
        <taxon>Ecdysozoa</taxon>
        <taxon>Arthropoda</taxon>
        <taxon>Hexapoda</taxon>
        <taxon>Insecta</taxon>
        <taxon>Pterygota</taxon>
        <taxon>Neoptera</taxon>
        <taxon>Endopterygota</taxon>
        <taxon>Hymenoptera</taxon>
        <taxon>Apocrita</taxon>
        <taxon>Aculeata</taxon>
        <taxon>Formicoidea</taxon>
        <taxon>Formicidae</taxon>
        <taxon>Myrmicinae</taxon>
        <taxon>Atta</taxon>
    </lineage>
</organism>
<keyword evidence="1" id="KW-0175">Coiled coil</keyword>